<dbReference type="InterPro" id="IPR016071">
    <property type="entry name" value="Staphylococal_nuclease_OB-fold"/>
</dbReference>
<organism evidence="2 3">
    <name type="scientific">Methylobacterium oryzae CBMB20</name>
    <dbReference type="NCBI Taxonomy" id="693986"/>
    <lineage>
        <taxon>Bacteria</taxon>
        <taxon>Pseudomonadati</taxon>
        <taxon>Pseudomonadota</taxon>
        <taxon>Alphaproteobacteria</taxon>
        <taxon>Hyphomicrobiales</taxon>
        <taxon>Methylobacteriaceae</taxon>
        <taxon>Methylobacterium</taxon>
    </lineage>
</organism>
<dbReference type="RefSeq" id="WP_043757094.1">
    <property type="nucleotide sequence ID" value="NZ_CP003811.1"/>
</dbReference>
<sequence length="196" mass="19750">MSLFVGILLACAAGLAGTLLCPDDKAGRSRLPLLAALLAGGLSWHAPARAGEILSGPAQVIDGGTLRVGTRAVSLFGIAAPEADATCADAQDRPYPCGRDAARALAERIGGAAVACEPRGHGTGDAATALCRVGDADLGAWMVAQGLALPDRDVAPDYAAAADRAWGRRLGLWSGVFQDPAERRGRRAAASLGAAG</sequence>
<dbReference type="SUPFAM" id="SSF50199">
    <property type="entry name" value="Staphylococcal nuclease"/>
    <property type="match status" value="1"/>
</dbReference>
<keyword evidence="3" id="KW-1185">Reference proteome</keyword>
<proteinExistence type="predicted"/>
<gene>
    <name evidence="2" type="ORF">MOC_2291</name>
</gene>
<evidence type="ECO:0000259" key="1">
    <source>
        <dbReference type="SMART" id="SM00318"/>
    </source>
</evidence>
<dbReference type="SMART" id="SM00318">
    <property type="entry name" value="SNc"/>
    <property type="match status" value="1"/>
</dbReference>
<evidence type="ECO:0000313" key="2">
    <source>
        <dbReference type="EMBL" id="AIQ90046.1"/>
    </source>
</evidence>
<dbReference type="HOGENOM" id="CLU_046484_6_1_5"/>
<dbReference type="InterPro" id="IPR035437">
    <property type="entry name" value="SNase_OB-fold_sf"/>
</dbReference>
<feature type="domain" description="TNase-like" evidence="1">
    <location>
        <begin position="51"/>
        <end position="175"/>
    </location>
</feature>
<dbReference type="KEGG" id="mor:MOC_2291"/>
<dbReference type="Gene3D" id="2.40.50.90">
    <property type="match status" value="1"/>
</dbReference>
<dbReference type="EMBL" id="CP003811">
    <property type="protein sequence ID" value="AIQ90046.1"/>
    <property type="molecule type" value="Genomic_DNA"/>
</dbReference>
<dbReference type="eggNOG" id="COG1525">
    <property type="taxonomic scope" value="Bacteria"/>
</dbReference>
<protein>
    <submittedName>
        <fullName evidence="2">SNase domain nuclease</fullName>
    </submittedName>
</protein>
<name>A0A089NQ44_9HYPH</name>
<dbReference type="STRING" id="693986.MOC_2291"/>
<reference evidence="2 3" key="1">
    <citation type="journal article" date="2014" name="PLoS ONE">
        <title>Genome Information of Methylobacterium oryzae, a Plant-Probiotic Methylotroph in the Phyllosphere.</title>
        <authorList>
            <person name="Kwak M.J."/>
            <person name="Jeong H."/>
            <person name="Madhaiyan M."/>
            <person name="Lee Y."/>
            <person name="Sa T.M."/>
            <person name="Oh T.K."/>
            <person name="Kim J.F."/>
        </authorList>
    </citation>
    <scope>NUCLEOTIDE SEQUENCE [LARGE SCALE GENOMIC DNA]</scope>
    <source>
        <strain evidence="2 3">CBMB20</strain>
    </source>
</reference>
<dbReference type="Proteomes" id="UP000029492">
    <property type="component" value="Chromosome"/>
</dbReference>
<evidence type="ECO:0000313" key="3">
    <source>
        <dbReference type="Proteomes" id="UP000029492"/>
    </source>
</evidence>
<accession>A0A089NQ44</accession>
<dbReference type="AlphaFoldDB" id="A0A089NQ44"/>